<organism evidence="1 2">
    <name type="scientific">Hydrococcus rivularis NIES-593</name>
    <dbReference type="NCBI Taxonomy" id="1921803"/>
    <lineage>
        <taxon>Bacteria</taxon>
        <taxon>Bacillati</taxon>
        <taxon>Cyanobacteriota</taxon>
        <taxon>Cyanophyceae</taxon>
        <taxon>Pleurocapsales</taxon>
        <taxon>Hydrococcaceae</taxon>
        <taxon>Hydrococcus</taxon>
    </lineage>
</organism>
<dbReference type="Proteomes" id="UP000186868">
    <property type="component" value="Unassembled WGS sequence"/>
</dbReference>
<dbReference type="AlphaFoldDB" id="A0A1U7HJG9"/>
<protein>
    <submittedName>
        <fullName evidence="1">Uncharacterized protein</fullName>
    </submittedName>
</protein>
<dbReference type="EMBL" id="MRCB01000008">
    <property type="protein sequence ID" value="OKH23732.1"/>
    <property type="molecule type" value="Genomic_DNA"/>
</dbReference>
<name>A0A1U7HJG9_9CYAN</name>
<evidence type="ECO:0000313" key="1">
    <source>
        <dbReference type="EMBL" id="OKH23732.1"/>
    </source>
</evidence>
<sequence>MESSVANLLQQTGLSQNSLTDKVEIHLVDKNDIFYKKGRLLAEEVYRKVWNTEHLIDGNDYAVVVSRQGSVVGNMNVQLRSEQKSLKSETFFGREHWQDYFFGAPTNVAELSALALDQELPSEIRRPIMMMLILGTQILSRALDIQFYVTIQHEFLMRILTKSLQLPFFRNENLTRPQGKLPSDNYWNREELPRLYYLDTKDGNAINTCASFFCYLHVSGIQTTFLPRIKKNNMSFSAFRKNWYLEQAIFN</sequence>
<dbReference type="OrthoDB" id="581844at2"/>
<proteinExistence type="predicted"/>
<evidence type="ECO:0000313" key="2">
    <source>
        <dbReference type="Proteomes" id="UP000186868"/>
    </source>
</evidence>
<accession>A0A1U7HJG9</accession>
<comment type="caution">
    <text evidence="1">The sequence shown here is derived from an EMBL/GenBank/DDBJ whole genome shotgun (WGS) entry which is preliminary data.</text>
</comment>
<keyword evidence="2" id="KW-1185">Reference proteome</keyword>
<reference evidence="1 2" key="1">
    <citation type="submission" date="2016-11" db="EMBL/GenBank/DDBJ databases">
        <title>Draft Genome Sequences of Nine Cyanobacterial Strains from Diverse Habitats.</title>
        <authorList>
            <person name="Zhu T."/>
            <person name="Hou S."/>
            <person name="Lu X."/>
            <person name="Hess W.R."/>
        </authorList>
    </citation>
    <scope>NUCLEOTIDE SEQUENCE [LARGE SCALE GENOMIC DNA]</scope>
    <source>
        <strain evidence="1 2">NIES-593</strain>
    </source>
</reference>
<gene>
    <name evidence="1" type="ORF">NIES593_08685</name>
</gene>
<dbReference type="RefSeq" id="WP_073599207.1">
    <property type="nucleotide sequence ID" value="NZ_MRCB01000008.1"/>
</dbReference>